<dbReference type="AlphaFoldDB" id="A0A0W4ZVM6"/>
<protein>
    <recommendedName>
        <fullName evidence="9">Mitochondrial pyruvate carrier</fullName>
    </recommendedName>
</protein>
<dbReference type="Proteomes" id="UP000053447">
    <property type="component" value="Unassembled WGS sequence"/>
</dbReference>
<dbReference type="STRING" id="1408657.A0A0W4ZVM6"/>
<dbReference type="EMBL" id="LFWA01000002">
    <property type="protein sequence ID" value="KTW32420.1"/>
    <property type="molecule type" value="Genomic_DNA"/>
</dbReference>
<evidence type="ECO:0000256" key="2">
    <source>
        <dbReference type="ARBA" id="ARBA00006416"/>
    </source>
</evidence>
<keyword evidence="3 9" id="KW-0813">Transport</keyword>
<name>A0A0W4ZVM6_PNEJ7</name>
<comment type="function">
    <text evidence="9">Mediates the uptake of pyruvate into mitochondria.</text>
</comment>
<dbReference type="Pfam" id="PF03650">
    <property type="entry name" value="MPC"/>
    <property type="match status" value="1"/>
</dbReference>
<evidence type="ECO:0000256" key="7">
    <source>
        <dbReference type="ARBA" id="ARBA00023128"/>
    </source>
</evidence>
<keyword evidence="7 9" id="KW-0496">Mitochondrion</keyword>
<dbReference type="GeneID" id="28939031"/>
<evidence type="ECO:0000256" key="5">
    <source>
        <dbReference type="ARBA" id="ARBA00022792"/>
    </source>
</evidence>
<reference evidence="11" key="1">
    <citation type="journal article" date="2016" name="Nat. Commun.">
        <title>Genome analysis of three Pneumocystis species reveals adaptation mechanisms to life exclusively in mammalian hosts.</title>
        <authorList>
            <person name="Ma L."/>
            <person name="Chen Z."/>
            <person name="Huang D.W."/>
            <person name="Kutty G."/>
            <person name="Ishihara M."/>
            <person name="Wang H."/>
            <person name="Abouelleil A."/>
            <person name="Bishop L."/>
            <person name="Davey E."/>
            <person name="Deng R."/>
            <person name="Deng X."/>
            <person name="Fan L."/>
            <person name="Fantoni G."/>
            <person name="Fitzgerald M."/>
            <person name="Gogineni E."/>
            <person name="Goldberg J.M."/>
            <person name="Handley G."/>
            <person name="Hu X."/>
            <person name="Huber C."/>
            <person name="Jiao X."/>
            <person name="Jones K."/>
            <person name="Levin J.Z."/>
            <person name="Liu Y."/>
            <person name="Macdonald P."/>
            <person name="Melnikov A."/>
            <person name="Raley C."/>
            <person name="Sassi M."/>
            <person name="Sherman B.T."/>
            <person name="Song X."/>
            <person name="Sykes S."/>
            <person name="Tran B."/>
            <person name="Walsh L."/>
            <person name="Xia Y."/>
            <person name="Yang J."/>
            <person name="Young S."/>
            <person name="Zeng Q."/>
            <person name="Zheng X."/>
            <person name="Stephens R."/>
            <person name="Nusbaum C."/>
            <person name="Birren B.W."/>
            <person name="Azadi P."/>
            <person name="Lempicki R.A."/>
            <person name="Cuomo C.A."/>
            <person name="Kovacs J.A."/>
        </authorList>
    </citation>
    <scope>NUCLEOTIDE SEQUENCE [LARGE SCALE GENOMIC DNA]</scope>
    <source>
        <strain evidence="11">RU7</strain>
    </source>
</reference>
<sequence>MVHNCSLKLFRSSFISSIQSATSKFTAWLRSPDFIKYLCSTHFWGPVSNFGIPLAAVADLKKDPKLISGKMTGALIIYSATFARYAWMVSPRNYLLLGCHLVNEVAQIGQGVRWISKQHGFYSHLAKTAF</sequence>
<evidence type="ECO:0000256" key="1">
    <source>
        <dbReference type="ARBA" id="ARBA00004448"/>
    </source>
</evidence>
<dbReference type="OrthoDB" id="1697690at2759"/>
<evidence type="ECO:0000256" key="8">
    <source>
        <dbReference type="ARBA" id="ARBA00023136"/>
    </source>
</evidence>
<dbReference type="InterPro" id="IPR005336">
    <property type="entry name" value="MPC"/>
</dbReference>
<dbReference type="VEuPathDB" id="FungiDB:T551_00510"/>
<gene>
    <name evidence="10" type="ORF">T551_00510</name>
</gene>
<evidence type="ECO:0000313" key="10">
    <source>
        <dbReference type="EMBL" id="KTW32420.1"/>
    </source>
</evidence>
<dbReference type="RefSeq" id="XP_018231112.1">
    <property type="nucleotide sequence ID" value="XM_018372776.1"/>
</dbReference>
<evidence type="ECO:0000313" key="11">
    <source>
        <dbReference type="Proteomes" id="UP000053447"/>
    </source>
</evidence>
<dbReference type="GO" id="GO:0050833">
    <property type="term" value="F:pyruvate transmembrane transporter activity"/>
    <property type="evidence" value="ECO:0007669"/>
    <property type="project" value="EnsemblFungi"/>
</dbReference>
<proteinExistence type="inferred from homology"/>
<keyword evidence="11" id="KW-1185">Reference proteome</keyword>
<evidence type="ECO:0000256" key="6">
    <source>
        <dbReference type="ARBA" id="ARBA00022989"/>
    </source>
</evidence>
<evidence type="ECO:0000256" key="4">
    <source>
        <dbReference type="ARBA" id="ARBA00022692"/>
    </source>
</evidence>
<organism evidence="10 11">
    <name type="scientific">Pneumocystis jirovecii (strain RU7)</name>
    <name type="common">Human pneumocystis pneumonia agent</name>
    <dbReference type="NCBI Taxonomy" id="1408657"/>
    <lineage>
        <taxon>Eukaryota</taxon>
        <taxon>Fungi</taxon>
        <taxon>Dikarya</taxon>
        <taxon>Ascomycota</taxon>
        <taxon>Taphrinomycotina</taxon>
        <taxon>Pneumocystomycetes</taxon>
        <taxon>Pneumocystaceae</taxon>
        <taxon>Pneumocystis</taxon>
    </lineage>
</organism>
<evidence type="ECO:0000256" key="3">
    <source>
        <dbReference type="ARBA" id="ARBA00022448"/>
    </source>
</evidence>
<comment type="similarity">
    <text evidence="2 9">Belongs to the mitochondrial pyruvate carrier (MPC) (TC 2.A.105) family.</text>
</comment>
<keyword evidence="6" id="KW-1133">Transmembrane helix</keyword>
<dbReference type="GO" id="GO:0005777">
    <property type="term" value="C:peroxisome"/>
    <property type="evidence" value="ECO:0007669"/>
    <property type="project" value="EnsemblFungi"/>
</dbReference>
<comment type="subcellular location">
    <subcellularLocation>
        <location evidence="1 9">Mitochondrion inner membrane</location>
        <topology evidence="1 9">Multi-pass membrane protein</topology>
    </subcellularLocation>
</comment>
<evidence type="ECO:0000256" key="9">
    <source>
        <dbReference type="RuleBase" id="RU363100"/>
    </source>
</evidence>
<dbReference type="eggNOG" id="KOG1590">
    <property type="taxonomic scope" value="Eukaryota"/>
</dbReference>
<keyword evidence="5 9" id="KW-0999">Mitochondrion inner membrane</keyword>
<keyword evidence="8" id="KW-0472">Membrane</keyword>
<dbReference type="GO" id="GO:7770001">
    <property type="term" value="C:mitochondrial pyruvate carrier complex"/>
    <property type="evidence" value="ECO:0007669"/>
    <property type="project" value="EnsemblFungi"/>
</dbReference>
<dbReference type="PANTHER" id="PTHR14154">
    <property type="entry name" value="UPF0041 BRAIN PROTEIN 44-RELATED"/>
    <property type="match status" value="1"/>
</dbReference>
<comment type="caution">
    <text evidence="10">The sequence shown here is derived from an EMBL/GenBank/DDBJ whole genome shotgun (WGS) entry which is preliminary data.</text>
</comment>
<accession>A0A0W4ZVM6</accession>
<dbReference type="GO" id="GO:0006850">
    <property type="term" value="P:pyruvate import into mitochondria"/>
    <property type="evidence" value="ECO:0007669"/>
    <property type="project" value="EnsemblFungi"/>
</dbReference>
<keyword evidence="4" id="KW-0812">Transmembrane</keyword>